<comment type="caution">
    <text evidence="2">The sequence shown here is derived from an EMBL/GenBank/DDBJ whole genome shotgun (WGS) entry which is preliminary data.</text>
</comment>
<organism evidence="2 3">
    <name type="scientific">Pseudonocardia sediminis</name>
    <dbReference type="NCBI Taxonomy" id="1397368"/>
    <lineage>
        <taxon>Bacteria</taxon>
        <taxon>Bacillati</taxon>
        <taxon>Actinomycetota</taxon>
        <taxon>Actinomycetes</taxon>
        <taxon>Pseudonocardiales</taxon>
        <taxon>Pseudonocardiaceae</taxon>
        <taxon>Pseudonocardia</taxon>
    </lineage>
</organism>
<dbReference type="Proteomes" id="UP000291591">
    <property type="component" value="Unassembled WGS sequence"/>
</dbReference>
<dbReference type="EMBL" id="SHKL01000001">
    <property type="protein sequence ID" value="RZT85092.1"/>
    <property type="molecule type" value="Genomic_DNA"/>
</dbReference>
<evidence type="ECO:0000313" key="3">
    <source>
        <dbReference type="Proteomes" id="UP000291591"/>
    </source>
</evidence>
<protein>
    <submittedName>
        <fullName evidence="2">Uncharacterized protein</fullName>
    </submittedName>
</protein>
<feature type="compositionally biased region" description="Low complexity" evidence="1">
    <location>
        <begin position="20"/>
        <end position="44"/>
    </location>
</feature>
<dbReference type="AlphaFoldDB" id="A0A4Q7UTF5"/>
<reference evidence="2 3" key="1">
    <citation type="submission" date="2019-02" db="EMBL/GenBank/DDBJ databases">
        <title>Sequencing the genomes of 1000 actinobacteria strains.</title>
        <authorList>
            <person name="Klenk H.-P."/>
        </authorList>
    </citation>
    <scope>NUCLEOTIDE SEQUENCE [LARGE SCALE GENOMIC DNA]</scope>
    <source>
        <strain evidence="2 3">DSM 45779</strain>
    </source>
</reference>
<gene>
    <name evidence="2" type="ORF">EV383_1956</name>
</gene>
<name>A0A4Q7UTF5_PSEST</name>
<evidence type="ECO:0000313" key="2">
    <source>
        <dbReference type="EMBL" id="RZT85092.1"/>
    </source>
</evidence>
<sequence>MTGDGPATTPARAGTLVVLGATGPAGSSDGGSSDAGPSGPERAADLLAAADVVFTGPAGPGADPESTVLFYVEAWRVEPVRPGEAARRIAEVLDGAPGRVAVLVTAGPPSADTAMTAALDGLRHTAPGIRVRDTGAVALLPPRRVPLGS</sequence>
<accession>A0A4Q7UTF5</accession>
<proteinExistence type="predicted"/>
<dbReference type="OrthoDB" id="3579877at2"/>
<dbReference type="RefSeq" id="WP_130289613.1">
    <property type="nucleotide sequence ID" value="NZ_SHKL01000001.1"/>
</dbReference>
<feature type="region of interest" description="Disordered" evidence="1">
    <location>
        <begin position="1"/>
        <end position="44"/>
    </location>
</feature>
<keyword evidence="3" id="KW-1185">Reference proteome</keyword>
<evidence type="ECO:0000256" key="1">
    <source>
        <dbReference type="SAM" id="MobiDB-lite"/>
    </source>
</evidence>